<keyword evidence="1" id="KW-0472">Membrane</keyword>
<evidence type="ECO:0000313" key="3">
    <source>
        <dbReference type="EMBL" id="QPS02139.1"/>
    </source>
</evidence>
<proteinExistence type="predicted"/>
<evidence type="ECO:0000313" key="2">
    <source>
        <dbReference type="EMBL" id="MCY3053905.1"/>
    </source>
</evidence>
<keyword evidence="1" id="KW-0812">Transmembrane</keyword>
<dbReference type="AlphaFoldDB" id="A0A7T2RRR0"/>
<reference evidence="3 4" key="1">
    <citation type="submission" date="2020-12" db="EMBL/GenBank/DDBJ databases">
        <title>FDA dAtabase for Regulatory Grade micrObial Sequences (FDA-ARGOS): Supporting development and validation of Infectious Disease Dx tests.</title>
        <authorList>
            <person name="Sproer C."/>
            <person name="Gronow S."/>
            <person name="Severitt S."/>
            <person name="Schroder I."/>
            <person name="Tallon L."/>
            <person name="Sadzewicz L."/>
            <person name="Zhao X."/>
            <person name="Boylan J."/>
            <person name="Ott S."/>
            <person name="Bowen H."/>
            <person name="Vavikolanu K."/>
            <person name="Mehta A."/>
            <person name="Aluvathingal J."/>
            <person name="Nadendla S."/>
            <person name="Lowell S."/>
            <person name="Myers T."/>
            <person name="Yan Y."/>
            <person name="Sichtig H."/>
        </authorList>
    </citation>
    <scope>NUCLEOTIDE SEQUENCE [LARGE SCALE GENOMIC DNA]</scope>
    <source>
        <strain evidence="3 4">FDAARGOS_911</strain>
    </source>
</reference>
<gene>
    <name evidence="3" type="ORF">I6G68_03530</name>
    <name evidence="2" type="ORF">ODY43_07870</name>
</gene>
<reference evidence="2" key="2">
    <citation type="submission" date="2022-09" db="EMBL/GenBank/DDBJ databases">
        <title>Aerococcus urinae taxonomy study.</title>
        <authorList>
            <person name="Christensen J."/>
            <person name="Senneby E."/>
        </authorList>
    </citation>
    <scope>NUCLEOTIDE SEQUENCE</scope>
    <source>
        <strain evidence="2">NLD-066-U95</strain>
    </source>
</reference>
<dbReference type="RefSeq" id="WP_167550485.1">
    <property type="nucleotide sequence ID" value="NZ_CAJHLF010000007.1"/>
</dbReference>
<sequence length="50" mass="5821">MNKEKWIGSWSLVNEEREDSRQIKGEFNFGIIPSVLVFGLLAYGLFKLIF</sequence>
<accession>A0A7T2RRR0</accession>
<dbReference type="EMBL" id="CP065662">
    <property type="protein sequence ID" value="QPS02139.1"/>
    <property type="molecule type" value="Genomic_DNA"/>
</dbReference>
<protein>
    <submittedName>
        <fullName evidence="3">Uncharacterized protein</fullName>
    </submittedName>
</protein>
<dbReference type="Proteomes" id="UP000594771">
    <property type="component" value="Chromosome"/>
</dbReference>
<keyword evidence="1" id="KW-1133">Transmembrane helix</keyword>
<dbReference type="Proteomes" id="UP001069145">
    <property type="component" value="Unassembled WGS sequence"/>
</dbReference>
<evidence type="ECO:0000313" key="5">
    <source>
        <dbReference type="Proteomes" id="UP001069145"/>
    </source>
</evidence>
<keyword evidence="5" id="KW-1185">Reference proteome</keyword>
<evidence type="ECO:0000256" key="1">
    <source>
        <dbReference type="SAM" id="Phobius"/>
    </source>
</evidence>
<feature type="transmembrane region" description="Helical" evidence="1">
    <location>
        <begin position="27"/>
        <end position="46"/>
    </location>
</feature>
<dbReference type="GeneID" id="51989227"/>
<dbReference type="EMBL" id="JAOTML010000009">
    <property type="protein sequence ID" value="MCY3053905.1"/>
    <property type="molecule type" value="Genomic_DNA"/>
</dbReference>
<evidence type="ECO:0000313" key="4">
    <source>
        <dbReference type="Proteomes" id="UP000594771"/>
    </source>
</evidence>
<name>A0A7T2RRR0_9LACT</name>
<organism evidence="3 4">
    <name type="scientific">Aerococcus urinae</name>
    <dbReference type="NCBI Taxonomy" id="1376"/>
    <lineage>
        <taxon>Bacteria</taxon>
        <taxon>Bacillati</taxon>
        <taxon>Bacillota</taxon>
        <taxon>Bacilli</taxon>
        <taxon>Lactobacillales</taxon>
        <taxon>Aerococcaceae</taxon>
        <taxon>Aerococcus</taxon>
    </lineage>
</organism>